<keyword evidence="11" id="KW-1185">Reference proteome</keyword>
<keyword evidence="6 8" id="KW-0472">Membrane</keyword>
<dbReference type="SUPFAM" id="SSF103473">
    <property type="entry name" value="MFS general substrate transporter"/>
    <property type="match status" value="1"/>
</dbReference>
<dbReference type="InterPro" id="IPR050171">
    <property type="entry name" value="MFS_Transporters"/>
</dbReference>
<evidence type="ECO:0000256" key="1">
    <source>
        <dbReference type="ARBA" id="ARBA00004651"/>
    </source>
</evidence>
<sequence>MSAQPVSLRSLIPAVFLPVLVFETGMGALAPVLALSGRALGAGVGAAGLVLALLGVGQILGDVPAGALAARLGDRKAMLVASAVTAVTLSGCALARHVWELAIAVTVTGASNAVVMLARQSYLTEAVAPHLRARALSTLGGMSRVGAFVGPFLGAAVLSGGRPVHDVYWLALVCTAVTVVVLVTVPDVAEPVVRGGAKPVPVRAVLRDHRGVFATLGLAVLLVGSVRATRQTVLPLWAEHLGQSASSTSLVFGIAGLVDTLTFYPSGQVMDRAGRLWIAVPSMLVLGGAQAALPLTHTLTELTVVAMLIGFGNGIGSGILMTLGADVAPPATRSQFLGVWRLCADSGSAGGPLVVSAAASLGSLAAGISVMGAVGVAAAGALLRWVPRYSAFATTGARRAGTAVAGGVGTGRARAGPAPTRPAEPGDIRPAPRGDAPAGARGDAPAAGAPDAASGTSRDAPRP</sequence>
<organism evidence="10 11">
    <name type="scientific">Actinacidiphila reveromycinica</name>
    <dbReference type="NCBI Taxonomy" id="659352"/>
    <lineage>
        <taxon>Bacteria</taxon>
        <taxon>Bacillati</taxon>
        <taxon>Actinomycetota</taxon>
        <taxon>Actinomycetes</taxon>
        <taxon>Kitasatosporales</taxon>
        <taxon>Streptomycetaceae</taxon>
        <taxon>Actinacidiphila</taxon>
    </lineage>
</organism>
<evidence type="ECO:0000256" key="3">
    <source>
        <dbReference type="ARBA" id="ARBA00022475"/>
    </source>
</evidence>
<dbReference type="PANTHER" id="PTHR23517">
    <property type="entry name" value="RESISTANCE PROTEIN MDTM, PUTATIVE-RELATED-RELATED"/>
    <property type="match status" value="1"/>
</dbReference>
<dbReference type="PANTHER" id="PTHR23517:SF2">
    <property type="entry name" value="MULTIDRUG RESISTANCE PROTEIN MDTH"/>
    <property type="match status" value="1"/>
</dbReference>
<dbReference type="GO" id="GO:0005886">
    <property type="term" value="C:plasma membrane"/>
    <property type="evidence" value="ECO:0007669"/>
    <property type="project" value="UniProtKB-SubCell"/>
</dbReference>
<dbReference type="Gene3D" id="1.20.1250.20">
    <property type="entry name" value="MFS general substrate transporter like domains"/>
    <property type="match status" value="2"/>
</dbReference>
<gene>
    <name evidence="10" type="ORF">RVR_5351</name>
</gene>
<feature type="region of interest" description="Disordered" evidence="7">
    <location>
        <begin position="403"/>
        <end position="463"/>
    </location>
</feature>
<keyword evidence="3" id="KW-1003">Cell membrane</keyword>
<feature type="transmembrane region" description="Helical" evidence="8">
    <location>
        <begin position="276"/>
        <end position="296"/>
    </location>
</feature>
<feature type="compositionally biased region" description="Low complexity" evidence="7">
    <location>
        <begin position="433"/>
        <end position="453"/>
    </location>
</feature>
<feature type="transmembrane region" description="Helical" evidence="8">
    <location>
        <begin position="139"/>
        <end position="161"/>
    </location>
</feature>
<reference evidence="10 11" key="1">
    <citation type="journal article" date="2010" name="J. Bacteriol.">
        <title>Biochemical characterization of a novel indole prenyltransferase from Streptomyces sp. SN-593.</title>
        <authorList>
            <person name="Takahashi S."/>
            <person name="Takagi H."/>
            <person name="Toyoda A."/>
            <person name="Uramoto M."/>
            <person name="Nogawa T."/>
            <person name="Ueki M."/>
            <person name="Sakaki Y."/>
            <person name="Osada H."/>
        </authorList>
    </citation>
    <scope>NUCLEOTIDE SEQUENCE [LARGE SCALE GENOMIC DNA]</scope>
    <source>
        <strain evidence="10 11">SN-593</strain>
    </source>
</reference>
<dbReference type="EMBL" id="AP018365">
    <property type="protein sequence ID" value="BBA98943.1"/>
    <property type="molecule type" value="Genomic_DNA"/>
</dbReference>
<dbReference type="InterPro" id="IPR011701">
    <property type="entry name" value="MFS"/>
</dbReference>
<evidence type="ECO:0000313" key="11">
    <source>
        <dbReference type="Proteomes" id="UP000595703"/>
    </source>
</evidence>
<name>A0A7U3UUN2_9ACTN</name>
<dbReference type="RefSeq" id="WP_202235003.1">
    <property type="nucleotide sequence ID" value="NZ_AP018365.1"/>
</dbReference>
<feature type="domain" description="Major facilitator superfamily (MFS) profile" evidence="9">
    <location>
        <begin position="11"/>
        <end position="390"/>
    </location>
</feature>
<dbReference type="Pfam" id="PF07690">
    <property type="entry name" value="MFS_1"/>
    <property type="match status" value="1"/>
</dbReference>
<comment type="subcellular location">
    <subcellularLocation>
        <location evidence="1">Cell membrane</location>
        <topology evidence="1">Multi-pass membrane protein</topology>
    </subcellularLocation>
</comment>
<feature type="transmembrane region" description="Helical" evidence="8">
    <location>
        <begin position="77"/>
        <end position="95"/>
    </location>
</feature>
<keyword evidence="4 8" id="KW-0812">Transmembrane</keyword>
<feature type="transmembrane region" description="Helical" evidence="8">
    <location>
        <begin position="101"/>
        <end position="118"/>
    </location>
</feature>
<dbReference type="Proteomes" id="UP000595703">
    <property type="component" value="Chromosome"/>
</dbReference>
<reference evidence="10 11" key="3">
    <citation type="journal article" date="2011" name="Nat. Chem. Biol.">
        <title>Reveromycin A biosynthesis uses RevG and RevJ for stereospecific spiroacetal formation.</title>
        <authorList>
            <person name="Takahashi S."/>
            <person name="Toyoda A."/>
            <person name="Sekiyama Y."/>
            <person name="Takagi H."/>
            <person name="Nogawa T."/>
            <person name="Uramoto M."/>
            <person name="Suzuki R."/>
            <person name="Koshino H."/>
            <person name="Kumano T."/>
            <person name="Panthee S."/>
            <person name="Dairi T."/>
            <person name="Ishikawa J."/>
            <person name="Ikeda H."/>
            <person name="Sakaki Y."/>
            <person name="Osada H."/>
        </authorList>
    </citation>
    <scope>NUCLEOTIDE SEQUENCE [LARGE SCALE GENOMIC DNA]</scope>
    <source>
        <strain evidence="10 11">SN-593</strain>
    </source>
</reference>
<dbReference type="InterPro" id="IPR036259">
    <property type="entry name" value="MFS_trans_sf"/>
</dbReference>
<feature type="transmembrane region" description="Helical" evidence="8">
    <location>
        <begin position="44"/>
        <end position="65"/>
    </location>
</feature>
<evidence type="ECO:0000256" key="7">
    <source>
        <dbReference type="SAM" id="MobiDB-lite"/>
    </source>
</evidence>
<keyword evidence="2" id="KW-0813">Transport</keyword>
<accession>A0A7U3UUN2</accession>
<proteinExistence type="predicted"/>
<evidence type="ECO:0000313" key="10">
    <source>
        <dbReference type="EMBL" id="BBA98943.1"/>
    </source>
</evidence>
<feature type="compositionally biased region" description="Low complexity" evidence="7">
    <location>
        <begin position="411"/>
        <end position="423"/>
    </location>
</feature>
<evidence type="ECO:0000256" key="5">
    <source>
        <dbReference type="ARBA" id="ARBA00022989"/>
    </source>
</evidence>
<evidence type="ECO:0000256" key="8">
    <source>
        <dbReference type="SAM" id="Phobius"/>
    </source>
</evidence>
<keyword evidence="5 8" id="KW-1133">Transmembrane helix</keyword>
<dbReference type="KEGG" id="arev:RVR_5351"/>
<evidence type="ECO:0000256" key="4">
    <source>
        <dbReference type="ARBA" id="ARBA00022692"/>
    </source>
</evidence>
<feature type="transmembrane region" description="Helical" evidence="8">
    <location>
        <begin position="302"/>
        <end position="324"/>
    </location>
</feature>
<feature type="transmembrane region" description="Helical" evidence="8">
    <location>
        <begin position="361"/>
        <end position="383"/>
    </location>
</feature>
<evidence type="ECO:0000256" key="2">
    <source>
        <dbReference type="ARBA" id="ARBA00022448"/>
    </source>
</evidence>
<protein>
    <submittedName>
        <fullName evidence="10">Putative transporter</fullName>
    </submittedName>
</protein>
<evidence type="ECO:0000259" key="9">
    <source>
        <dbReference type="PROSITE" id="PS50850"/>
    </source>
</evidence>
<feature type="transmembrane region" description="Helical" evidence="8">
    <location>
        <begin position="241"/>
        <end position="264"/>
    </location>
</feature>
<feature type="transmembrane region" description="Helical" evidence="8">
    <location>
        <begin position="167"/>
        <end position="189"/>
    </location>
</feature>
<feature type="transmembrane region" description="Helical" evidence="8">
    <location>
        <begin position="210"/>
        <end position="229"/>
    </location>
</feature>
<dbReference type="PROSITE" id="PS50850">
    <property type="entry name" value="MFS"/>
    <property type="match status" value="1"/>
</dbReference>
<reference evidence="10 11" key="2">
    <citation type="journal article" date="2011" name="J. Antibiot.">
        <title>Furaquinocins I and J: novel polyketide isoprenoid hybrid compounds from Streptomyces reveromyceticus SN-593.</title>
        <authorList>
            <person name="Panthee S."/>
            <person name="Takahashi S."/>
            <person name="Takagi H."/>
            <person name="Nogawa T."/>
            <person name="Oowada E."/>
            <person name="Uramoto M."/>
            <person name="Osada H."/>
        </authorList>
    </citation>
    <scope>NUCLEOTIDE SEQUENCE [LARGE SCALE GENOMIC DNA]</scope>
    <source>
        <strain evidence="10 11">SN-593</strain>
    </source>
</reference>
<evidence type="ECO:0000256" key="6">
    <source>
        <dbReference type="ARBA" id="ARBA00023136"/>
    </source>
</evidence>
<dbReference type="InterPro" id="IPR020846">
    <property type="entry name" value="MFS_dom"/>
</dbReference>
<dbReference type="AlphaFoldDB" id="A0A7U3UUN2"/>
<reference evidence="10 11" key="4">
    <citation type="journal article" date="2020" name="Sci. Rep.">
        <title>beta-carboline chemical signals induce reveromycin production through a LuxR family regulator in Streptomyces sp. SN-593.</title>
        <authorList>
            <person name="Panthee S."/>
            <person name="Kito N."/>
            <person name="Hayashi T."/>
            <person name="Shimizu T."/>
            <person name="Ishikawa J."/>
            <person name="Hamamoto H."/>
            <person name="Osada H."/>
            <person name="Takahashi S."/>
        </authorList>
    </citation>
    <scope>NUCLEOTIDE SEQUENCE [LARGE SCALE GENOMIC DNA]</scope>
    <source>
        <strain evidence="10 11">SN-593</strain>
    </source>
</reference>
<dbReference type="GO" id="GO:0022857">
    <property type="term" value="F:transmembrane transporter activity"/>
    <property type="evidence" value="ECO:0007669"/>
    <property type="project" value="InterPro"/>
</dbReference>